<evidence type="ECO:0000313" key="1">
    <source>
        <dbReference type="EMBL" id="SVA98143.1"/>
    </source>
</evidence>
<dbReference type="AlphaFoldDB" id="A0A382AB13"/>
<gene>
    <name evidence="1" type="ORF">METZ01_LOCUS150997</name>
</gene>
<accession>A0A382AB13</accession>
<organism evidence="1">
    <name type="scientific">marine metagenome</name>
    <dbReference type="NCBI Taxonomy" id="408172"/>
    <lineage>
        <taxon>unclassified sequences</taxon>
        <taxon>metagenomes</taxon>
        <taxon>ecological metagenomes</taxon>
    </lineage>
</organism>
<dbReference type="EMBL" id="UINC01024467">
    <property type="protein sequence ID" value="SVA98143.1"/>
    <property type="molecule type" value="Genomic_DNA"/>
</dbReference>
<protein>
    <submittedName>
        <fullName evidence="1">Uncharacterized protein</fullName>
    </submittedName>
</protein>
<reference evidence="1" key="1">
    <citation type="submission" date="2018-05" db="EMBL/GenBank/DDBJ databases">
        <authorList>
            <person name="Lanie J.A."/>
            <person name="Ng W.-L."/>
            <person name="Kazmierczak K.M."/>
            <person name="Andrzejewski T.M."/>
            <person name="Davidsen T.M."/>
            <person name="Wayne K.J."/>
            <person name="Tettelin H."/>
            <person name="Glass J.I."/>
            <person name="Rusch D."/>
            <person name="Podicherti R."/>
            <person name="Tsui H.-C.T."/>
            <person name="Winkler M.E."/>
        </authorList>
    </citation>
    <scope>NUCLEOTIDE SEQUENCE</scope>
</reference>
<proteinExistence type="predicted"/>
<name>A0A382AB13_9ZZZZ</name>
<sequence length="77" mass="9403">MNNDHRHHTNYVSEQQLIHKCVLTYFDIFTNMPLQWYVQNVYDSVNRKGYTISYKDVEFTVAYFLKDKLDFCPHCFK</sequence>